<dbReference type="EMBL" id="QJKJ01012806">
    <property type="protein sequence ID" value="RDX67851.1"/>
    <property type="molecule type" value="Genomic_DNA"/>
</dbReference>
<evidence type="ECO:0000256" key="5">
    <source>
        <dbReference type="ARBA" id="ARBA00023136"/>
    </source>
</evidence>
<keyword evidence="5 6" id="KW-0472">Membrane</keyword>
<sequence>MLGFFGLWRNCELLLQWIFDGYIWTMVQYSKRVKIFFLPGHSFWKAQNRALFSYGLCNKLSNYAMFYFIINSLSFTLVFLGCVKLVTSIASLLGVDHYNEFMKNFTSSLVLNTFLLVRLHK</sequence>
<comment type="caution">
    <text evidence="7">The sequence shown here is derived from an EMBL/GenBank/DDBJ whole genome shotgun (WGS) entry which is preliminary data.</text>
</comment>
<accession>A0A371EP68</accession>
<keyword evidence="8" id="KW-1185">Reference proteome</keyword>
<keyword evidence="3 6" id="KW-0812">Transmembrane</keyword>
<organism evidence="7 8">
    <name type="scientific">Mucuna pruriens</name>
    <name type="common">Velvet bean</name>
    <name type="synonym">Dolichos pruriens</name>
    <dbReference type="NCBI Taxonomy" id="157652"/>
    <lineage>
        <taxon>Eukaryota</taxon>
        <taxon>Viridiplantae</taxon>
        <taxon>Streptophyta</taxon>
        <taxon>Embryophyta</taxon>
        <taxon>Tracheophyta</taxon>
        <taxon>Spermatophyta</taxon>
        <taxon>Magnoliopsida</taxon>
        <taxon>eudicotyledons</taxon>
        <taxon>Gunneridae</taxon>
        <taxon>Pentapetalae</taxon>
        <taxon>rosids</taxon>
        <taxon>fabids</taxon>
        <taxon>Fabales</taxon>
        <taxon>Fabaceae</taxon>
        <taxon>Papilionoideae</taxon>
        <taxon>50 kb inversion clade</taxon>
        <taxon>NPAAA clade</taxon>
        <taxon>indigoferoid/millettioid clade</taxon>
        <taxon>Phaseoleae</taxon>
        <taxon>Mucuna</taxon>
    </lineage>
</organism>
<reference evidence="7" key="1">
    <citation type="submission" date="2018-05" db="EMBL/GenBank/DDBJ databases">
        <title>Draft genome of Mucuna pruriens seed.</title>
        <authorList>
            <person name="Nnadi N.E."/>
            <person name="Vos R."/>
            <person name="Hasami M.H."/>
            <person name="Devisetty U.K."/>
            <person name="Aguiy J.C."/>
        </authorList>
    </citation>
    <scope>NUCLEOTIDE SEQUENCE [LARGE SCALE GENOMIC DNA]</scope>
    <source>
        <strain evidence="7">JCA_2017</strain>
    </source>
</reference>
<keyword evidence="2" id="KW-0813">Transport</keyword>
<feature type="transmembrane region" description="Helical" evidence="6">
    <location>
        <begin position="66"/>
        <end position="95"/>
    </location>
</feature>
<dbReference type="AlphaFoldDB" id="A0A371EP68"/>
<keyword evidence="4 6" id="KW-1133">Transmembrane helix</keyword>
<dbReference type="Pfam" id="PF03092">
    <property type="entry name" value="BT1"/>
    <property type="match status" value="1"/>
</dbReference>
<proteinExistence type="predicted"/>
<evidence type="ECO:0000313" key="7">
    <source>
        <dbReference type="EMBL" id="RDX67851.1"/>
    </source>
</evidence>
<comment type="subcellular location">
    <subcellularLocation>
        <location evidence="1">Membrane</location>
        <topology evidence="1">Multi-pass membrane protein</topology>
    </subcellularLocation>
</comment>
<evidence type="ECO:0000313" key="8">
    <source>
        <dbReference type="Proteomes" id="UP000257109"/>
    </source>
</evidence>
<name>A0A371EP68_MUCPR</name>
<dbReference type="OrthoDB" id="264392at2759"/>
<evidence type="ECO:0000256" key="2">
    <source>
        <dbReference type="ARBA" id="ARBA00022448"/>
    </source>
</evidence>
<dbReference type="GO" id="GO:0016020">
    <property type="term" value="C:membrane"/>
    <property type="evidence" value="ECO:0007669"/>
    <property type="project" value="UniProtKB-SubCell"/>
</dbReference>
<evidence type="ECO:0000256" key="3">
    <source>
        <dbReference type="ARBA" id="ARBA00022692"/>
    </source>
</evidence>
<dbReference type="STRING" id="157652.A0A371EP68"/>
<gene>
    <name evidence="7" type="ORF">CR513_53226</name>
</gene>
<feature type="non-terminal residue" evidence="7">
    <location>
        <position position="121"/>
    </location>
</feature>
<dbReference type="Proteomes" id="UP000257109">
    <property type="component" value="Unassembled WGS sequence"/>
</dbReference>
<protein>
    <submittedName>
        <fullName evidence="7">Folate-biopterin transporter 1, chloroplastic</fullName>
    </submittedName>
</protein>
<evidence type="ECO:0000256" key="1">
    <source>
        <dbReference type="ARBA" id="ARBA00004141"/>
    </source>
</evidence>
<evidence type="ECO:0000256" key="4">
    <source>
        <dbReference type="ARBA" id="ARBA00022989"/>
    </source>
</evidence>
<dbReference type="InterPro" id="IPR039309">
    <property type="entry name" value="BT1"/>
</dbReference>
<feature type="non-terminal residue" evidence="7">
    <location>
        <position position="1"/>
    </location>
</feature>
<evidence type="ECO:0000256" key="6">
    <source>
        <dbReference type="SAM" id="Phobius"/>
    </source>
</evidence>